<protein>
    <submittedName>
        <fullName evidence="3">PorT family protein</fullName>
    </submittedName>
</protein>
<evidence type="ECO:0000313" key="4">
    <source>
        <dbReference type="Proteomes" id="UP000664628"/>
    </source>
</evidence>
<dbReference type="RefSeq" id="WP_207332040.1">
    <property type="nucleotide sequence ID" value="NZ_JAFMYW010000010.1"/>
</dbReference>
<organism evidence="3 4">
    <name type="scientific">Fibrella forsythiae</name>
    <dbReference type="NCBI Taxonomy" id="2817061"/>
    <lineage>
        <taxon>Bacteria</taxon>
        <taxon>Pseudomonadati</taxon>
        <taxon>Bacteroidota</taxon>
        <taxon>Cytophagia</taxon>
        <taxon>Cytophagales</taxon>
        <taxon>Spirosomataceae</taxon>
        <taxon>Fibrella</taxon>
    </lineage>
</organism>
<dbReference type="Pfam" id="PF13568">
    <property type="entry name" value="OMP_b-brl_2"/>
    <property type="match status" value="1"/>
</dbReference>
<dbReference type="Proteomes" id="UP000664628">
    <property type="component" value="Unassembled WGS sequence"/>
</dbReference>
<keyword evidence="4" id="KW-1185">Reference proteome</keyword>
<proteinExistence type="predicted"/>
<dbReference type="EMBL" id="JAFMYW010000010">
    <property type="protein sequence ID" value="MBO0952083.1"/>
    <property type="molecule type" value="Genomic_DNA"/>
</dbReference>
<feature type="domain" description="Outer membrane protein beta-barrel" evidence="2">
    <location>
        <begin position="27"/>
        <end position="188"/>
    </location>
</feature>
<sequence>MKSSITTLALALLTAAGIVSTTTDAVAQGRARTGIKGGLSASTLQFNEVDFSNRKERIGFHAGVFTQIPVGSAFAIQPELLYVNKGASSNYRLLGQDSQASFNLNYIDLPVLATLKLGDAVEIQAGPYAGYLLNSNVSNTGGIVGNSAINLNADQFNRVDYGLAGGLNVYFGQVLLGVRYTQGLQKIANTTASQAIFSNAKNGVGLLSIGYSFN</sequence>
<evidence type="ECO:0000256" key="1">
    <source>
        <dbReference type="SAM" id="SignalP"/>
    </source>
</evidence>
<keyword evidence="1" id="KW-0732">Signal</keyword>
<feature type="signal peptide" evidence="1">
    <location>
        <begin position="1"/>
        <end position="27"/>
    </location>
</feature>
<accession>A0ABS3JQ19</accession>
<evidence type="ECO:0000313" key="3">
    <source>
        <dbReference type="EMBL" id="MBO0952083.1"/>
    </source>
</evidence>
<dbReference type="InterPro" id="IPR025665">
    <property type="entry name" value="Beta-barrel_OMP_2"/>
</dbReference>
<evidence type="ECO:0000259" key="2">
    <source>
        <dbReference type="Pfam" id="PF13568"/>
    </source>
</evidence>
<gene>
    <name evidence="3" type="ORF">J2I46_26110</name>
</gene>
<name>A0ABS3JQ19_9BACT</name>
<comment type="caution">
    <text evidence="3">The sequence shown here is derived from an EMBL/GenBank/DDBJ whole genome shotgun (WGS) entry which is preliminary data.</text>
</comment>
<reference evidence="3 4" key="1">
    <citation type="submission" date="2021-03" db="EMBL/GenBank/DDBJ databases">
        <title>Fibrella sp. HMF5405 genome sequencing and assembly.</title>
        <authorList>
            <person name="Kang H."/>
            <person name="Kim H."/>
            <person name="Bae S."/>
            <person name="Joh K."/>
        </authorList>
    </citation>
    <scope>NUCLEOTIDE SEQUENCE [LARGE SCALE GENOMIC DNA]</scope>
    <source>
        <strain evidence="3 4">HMF5405</strain>
    </source>
</reference>
<feature type="chain" id="PRO_5045566931" evidence="1">
    <location>
        <begin position="28"/>
        <end position="214"/>
    </location>
</feature>